<organism evidence="1 2">
    <name type="scientific">Neisseria zalophi</name>
    <dbReference type="NCBI Taxonomy" id="640030"/>
    <lineage>
        <taxon>Bacteria</taxon>
        <taxon>Pseudomonadati</taxon>
        <taxon>Pseudomonadota</taxon>
        <taxon>Betaproteobacteria</taxon>
        <taxon>Neisseriales</taxon>
        <taxon>Neisseriaceae</taxon>
        <taxon>Neisseria</taxon>
    </lineage>
</organism>
<evidence type="ECO:0000313" key="2">
    <source>
        <dbReference type="Proteomes" id="UP000325713"/>
    </source>
</evidence>
<sequence>MTPLTISFLHNQIEHAKKCINLYEEWDKKWLPGRHTQKIQEYKNRLNNLKNEHKKNCATSKK</sequence>
<dbReference type="Proteomes" id="UP000325713">
    <property type="component" value="Chromosome"/>
</dbReference>
<name>A0A5J6PWM9_9NEIS</name>
<dbReference type="KEGG" id="nzl:D0T92_09140"/>
<protein>
    <submittedName>
        <fullName evidence="1">Uncharacterized protein</fullName>
    </submittedName>
</protein>
<reference evidence="1 2" key="1">
    <citation type="submission" date="2018-08" db="EMBL/GenBank/DDBJ databases">
        <title>Neisseria zalophi ATCC BAA-2455 complete genome.</title>
        <authorList>
            <person name="Veseli I.A."/>
            <person name="Buttler R."/>
            <person name="Mascarenhas dos Santos A.C."/>
            <person name="Pombert J.-F."/>
        </authorList>
    </citation>
    <scope>NUCLEOTIDE SEQUENCE [LARGE SCALE GENOMIC DNA]</scope>
    <source>
        <strain evidence="1 2">ATCC BAA-2455</strain>
    </source>
</reference>
<dbReference type="OrthoDB" id="6057489at2"/>
<keyword evidence="2" id="KW-1185">Reference proteome</keyword>
<evidence type="ECO:0000313" key="1">
    <source>
        <dbReference type="EMBL" id="QEY26674.1"/>
    </source>
</evidence>
<dbReference type="EMBL" id="CP031700">
    <property type="protein sequence ID" value="QEY26674.1"/>
    <property type="molecule type" value="Genomic_DNA"/>
</dbReference>
<proteinExistence type="predicted"/>
<gene>
    <name evidence="1" type="ORF">D0T92_09140</name>
</gene>
<accession>A0A5J6PWM9</accession>
<dbReference type="AlphaFoldDB" id="A0A5J6PWM9"/>